<keyword evidence="1" id="KW-0521">NADP</keyword>
<dbReference type="SUPFAM" id="SSF51735">
    <property type="entry name" value="NAD(P)-binding Rossmann-fold domains"/>
    <property type="match status" value="1"/>
</dbReference>
<accession>A0AB34G856</accession>
<dbReference type="Pfam" id="PF13561">
    <property type="entry name" value="adh_short_C2"/>
    <property type="match status" value="1"/>
</dbReference>
<dbReference type="EMBL" id="JAQHRD010000001">
    <property type="protein sequence ID" value="KAJ6447274.1"/>
    <property type="molecule type" value="Genomic_DNA"/>
</dbReference>
<feature type="domain" description="Amidase" evidence="2">
    <location>
        <begin position="330"/>
        <end position="442"/>
    </location>
</feature>
<feature type="domain" description="Amidase" evidence="2">
    <location>
        <begin position="460"/>
        <end position="796"/>
    </location>
</feature>
<dbReference type="InterPro" id="IPR002347">
    <property type="entry name" value="SDR_fam"/>
</dbReference>
<reference evidence="3" key="1">
    <citation type="submission" date="2023-01" db="EMBL/GenBank/DDBJ databases">
        <title>The growth and conidiation of Purpureocillium lavendulum are regulated by nitrogen source and histone H3K14 acetylation.</title>
        <authorList>
            <person name="Tang P."/>
            <person name="Han J."/>
            <person name="Zhang C."/>
            <person name="Tang P."/>
            <person name="Qi F."/>
            <person name="Zhang K."/>
            <person name="Liang L."/>
        </authorList>
    </citation>
    <scope>NUCLEOTIDE SEQUENCE</scope>
    <source>
        <strain evidence="3">YMF1.00683</strain>
    </source>
</reference>
<dbReference type="Gene3D" id="3.40.50.720">
    <property type="entry name" value="NAD(P)-binding Rossmann-like Domain"/>
    <property type="match status" value="1"/>
</dbReference>
<name>A0AB34G856_9HYPO</name>
<dbReference type="InterPro" id="IPR000120">
    <property type="entry name" value="Amidase"/>
</dbReference>
<protein>
    <submittedName>
        <fullName evidence="3">Amidase</fullName>
    </submittedName>
</protein>
<dbReference type="InterPro" id="IPR036291">
    <property type="entry name" value="NAD(P)-bd_dom_sf"/>
</dbReference>
<organism evidence="3 4">
    <name type="scientific">Purpureocillium lavendulum</name>
    <dbReference type="NCBI Taxonomy" id="1247861"/>
    <lineage>
        <taxon>Eukaryota</taxon>
        <taxon>Fungi</taxon>
        <taxon>Dikarya</taxon>
        <taxon>Ascomycota</taxon>
        <taxon>Pezizomycotina</taxon>
        <taxon>Sordariomycetes</taxon>
        <taxon>Hypocreomycetidae</taxon>
        <taxon>Hypocreales</taxon>
        <taxon>Ophiocordycipitaceae</taxon>
        <taxon>Purpureocillium</taxon>
    </lineage>
</organism>
<dbReference type="InterPro" id="IPR023631">
    <property type="entry name" value="Amidase_dom"/>
</dbReference>
<dbReference type="Pfam" id="PF01425">
    <property type="entry name" value="Amidase"/>
    <property type="match status" value="2"/>
</dbReference>
<dbReference type="SUPFAM" id="SSF75304">
    <property type="entry name" value="Amidase signature (AS) enzymes"/>
    <property type="match status" value="1"/>
</dbReference>
<dbReference type="CDD" id="cd05233">
    <property type="entry name" value="SDR_c"/>
    <property type="match status" value="1"/>
</dbReference>
<dbReference type="Gene3D" id="3.90.1300.10">
    <property type="entry name" value="Amidase signature (AS) domain"/>
    <property type="match status" value="1"/>
</dbReference>
<dbReference type="GO" id="GO:0003824">
    <property type="term" value="F:catalytic activity"/>
    <property type="evidence" value="ECO:0007669"/>
    <property type="project" value="InterPro"/>
</dbReference>
<evidence type="ECO:0000313" key="4">
    <source>
        <dbReference type="Proteomes" id="UP001163105"/>
    </source>
</evidence>
<dbReference type="Proteomes" id="UP001163105">
    <property type="component" value="Unassembled WGS sequence"/>
</dbReference>
<dbReference type="PROSITE" id="PS00061">
    <property type="entry name" value="ADH_SHORT"/>
    <property type="match status" value="1"/>
</dbReference>
<gene>
    <name evidence="3" type="primary">amiE</name>
    <name evidence="3" type="ORF">O9K51_02049</name>
</gene>
<comment type="caution">
    <text evidence="3">The sequence shown here is derived from an EMBL/GenBank/DDBJ whole genome shotgun (WGS) entry which is preliminary data.</text>
</comment>
<dbReference type="PRINTS" id="PR00081">
    <property type="entry name" value="GDHRDH"/>
</dbReference>
<keyword evidence="4" id="KW-1185">Reference proteome</keyword>
<proteinExistence type="predicted"/>
<dbReference type="PANTHER" id="PTHR11895">
    <property type="entry name" value="TRANSAMIDASE"/>
    <property type="match status" value="1"/>
</dbReference>
<dbReference type="InterPro" id="IPR020904">
    <property type="entry name" value="Sc_DH/Rdtase_CS"/>
</dbReference>
<sequence length="815" mass="86045">MITHVSEREDHLDMLISNAGIRRDPPLLCNVLTATLPELQQSMWSSRHSDWADTFCVNTTAHYFLSVAFLPLLAAASGLDAGDGRLGREDGRGAVIITSSCASMHNVTNIDLTSYATSKAGTDHLVRLLAAKFGRFYVRAVGINPGFVPSKMNPVGAEGNVFSALFDRVPAKRPGCDSDIAGTVLYLASRAGFSSQAVRERHRFSRLAPAHCLITPSTCPIASLHRARVGDKMSIVALSDGAGSNIGIEELKRLAALVNIHHLDPDDAHDYLTILRSFEAVAKSIHDAPDYVPPGLTPQATTAPRRFWKPEPGGNPFNAWSHRCHLQSAHPQTELLSGRTVAIKDNISVGGLPTTLGLPASAFRRGGESGAYLIAPIDAVVVARILAAGAVIEGTSTCESYCASPLSFASATGPVHNPRRHGYTCGGSSSGSAALVAAHALASSSAAAASSSSMAPWGDTVELAVGSDQAGSVRIPASFNGLYGLKPTFGLIPYTGAASMAAMIDHLGPIAARLEDVALLLEVMAGYDDFDPRMTPHTPLRGAVKPYAQILARQREHNSGTPAPGKTWRVGLLKEAFTMPGVGDDVKQTIVQSVTQYFGAVGASVVELSVPLHLEGPAIWTAAARPSMSSSLCQGSPLGHLAYQPPHMELRWPPDQQTYEELTALNPAVVNIMLSEVFARGHAPGLGARAHRKCFELRNAYDDALELVDVLVAPCTPTVAMPHPGTGDGEARVKRLGVLEKLKPAVGLTCNTCPFNVTGHPSLSVPCGELPATGAPDVLLPIGMQIIGRRGADDTVMAAAALFEAGRDIFRQTGH</sequence>
<dbReference type="InterPro" id="IPR036928">
    <property type="entry name" value="AS_sf"/>
</dbReference>
<dbReference type="PANTHER" id="PTHR11895:SF171">
    <property type="entry name" value="AMIDASE DOMAIN-CONTAINING PROTEIN"/>
    <property type="match status" value="1"/>
</dbReference>
<evidence type="ECO:0000259" key="2">
    <source>
        <dbReference type="Pfam" id="PF01425"/>
    </source>
</evidence>
<evidence type="ECO:0000313" key="3">
    <source>
        <dbReference type="EMBL" id="KAJ6447274.1"/>
    </source>
</evidence>
<dbReference type="AlphaFoldDB" id="A0AB34G856"/>
<evidence type="ECO:0000256" key="1">
    <source>
        <dbReference type="ARBA" id="ARBA00022857"/>
    </source>
</evidence>